<dbReference type="RefSeq" id="XP_075097814.1">
    <property type="nucleotide sequence ID" value="XM_075241713.1"/>
</dbReference>
<evidence type="ECO:0000313" key="1">
    <source>
        <dbReference type="Proteomes" id="UP000790787"/>
    </source>
</evidence>
<proteinExistence type="predicted"/>
<reference evidence="1" key="1">
    <citation type="journal article" date="2014" name="Nat. Commun.">
        <title>The tobacco genome sequence and its comparison with those of tomato and potato.</title>
        <authorList>
            <person name="Sierro N."/>
            <person name="Battey J.N."/>
            <person name="Ouadi S."/>
            <person name="Bakaher N."/>
            <person name="Bovet L."/>
            <person name="Willig A."/>
            <person name="Goepfert S."/>
            <person name="Peitsch M.C."/>
            <person name="Ivanov N.V."/>
        </authorList>
    </citation>
    <scope>NUCLEOTIDE SEQUENCE [LARGE SCALE GENOMIC DNA]</scope>
</reference>
<accession>A0AC58TKR7</accession>
<organism evidence="1 2">
    <name type="scientific">Nicotiana tabacum</name>
    <name type="common">Common tobacco</name>
    <dbReference type="NCBI Taxonomy" id="4097"/>
    <lineage>
        <taxon>Eukaryota</taxon>
        <taxon>Viridiplantae</taxon>
        <taxon>Streptophyta</taxon>
        <taxon>Embryophyta</taxon>
        <taxon>Tracheophyta</taxon>
        <taxon>Spermatophyta</taxon>
        <taxon>Magnoliopsida</taxon>
        <taxon>eudicotyledons</taxon>
        <taxon>Gunneridae</taxon>
        <taxon>Pentapetalae</taxon>
        <taxon>asterids</taxon>
        <taxon>lamiids</taxon>
        <taxon>Solanales</taxon>
        <taxon>Solanaceae</taxon>
        <taxon>Nicotianoideae</taxon>
        <taxon>Nicotianeae</taxon>
        <taxon>Nicotiana</taxon>
    </lineage>
</organism>
<name>A0AC58TKR7_TOBAC</name>
<reference evidence="2" key="2">
    <citation type="submission" date="2025-08" db="UniProtKB">
        <authorList>
            <consortium name="RefSeq"/>
        </authorList>
    </citation>
    <scope>IDENTIFICATION</scope>
    <source>
        <tissue evidence="2">Leaf</tissue>
    </source>
</reference>
<evidence type="ECO:0000313" key="2">
    <source>
        <dbReference type="RefSeq" id="XP_075097814.1"/>
    </source>
</evidence>
<gene>
    <name evidence="2" type="primary">LOC142175140</name>
</gene>
<sequence length="487" mass="55026">MYASSAQVEWEDLTERFNKVDGSTTFNLHKEIATLSQGTTSILVYFSKLKDLWEEFEALVPAPGCDCPKSREFVAYLYKLKLYQFLMGLNDSYSQARSQLLMRCPTPTANQAYVVIVSDEGQKSVAATSGILGANPTVQMGSYEAAMYSKTGGPQNFNQRFRRNAYLLCEVCKMKRHNKENCYKVVGYPKDFKNKMKGNGDSNTSAVYNANVLTEKCNTRHKSGNRESQQESTFNYGNNASTEVSTNSMNNDNPMSQLANYALTKNQYEQILQLLNKIASIDSAFSANVVGATNHMVSDINLLKENTITETKNSKKILLPNGDVTVVSHIGFNSILEDSLITNELFTRKVKGIGKEDGGLYLLCTDSREKEKLKALTTRSNETIEVGNIDIDLRHRRLGHVSTQVLKRLAQADLETIKDRINKCIVCPCAKQTRLPFPTSSIQSKDYFDLIHIDLWGPYKVPTWDENRYFLTIVDDYSRMTWIFLKI</sequence>
<protein>
    <submittedName>
        <fullName evidence="2">Uncharacterized protein LOC142175140</fullName>
    </submittedName>
</protein>
<keyword evidence="1" id="KW-1185">Reference proteome</keyword>
<dbReference type="Proteomes" id="UP000790787">
    <property type="component" value="Chromosome 21"/>
</dbReference>